<dbReference type="OrthoDB" id="342730at2759"/>
<dbReference type="InterPro" id="IPR011042">
    <property type="entry name" value="6-blade_b-propeller_TolB-like"/>
</dbReference>
<evidence type="ECO:0008006" key="5">
    <source>
        <dbReference type="Google" id="ProtNLM"/>
    </source>
</evidence>
<dbReference type="EMBL" id="MU826388">
    <property type="protein sequence ID" value="KAJ7376835.1"/>
    <property type="molecule type" value="Genomic_DNA"/>
</dbReference>
<reference evidence="3" key="1">
    <citation type="submission" date="2023-01" db="EMBL/GenBank/DDBJ databases">
        <title>Genome assembly of the deep-sea coral Lophelia pertusa.</title>
        <authorList>
            <person name="Herrera S."/>
            <person name="Cordes E."/>
        </authorList>
    </citation>
    <scope>NUCLEOTIDE SEQUENCE</scope>
    <source>
        <strain evidence="3">USNM1676648</strain>
        <tissue evidence="3">Polyp</tissue>
    </source>
</reference>
<dbReference type="SUPFAM" id="SSF101898">
    <property type="entry name" value="NHL repeat"/>
    <property type="match status" value="1"/>
</dbReference>
<dbReference type="GO" id="GO:0000209">
    <property type="term" value="P:protein polyubiquitination"/>
    <property type="evidence" value="ECO:0007669"/>
    <property type="project" value="TreeGrafter"/>
</dbReference>
<evidence type="ECO:0000256" key="2">
    <source>
        <dbReference type="PROSITE-ProRule" id="PRU00504"/>
    </source>
</evidence>
<keyword evidence="1" id="KW-0677">Repeat</keyword>
<comment type="caution">
    <text evidence="3">The sequence shown here is derived from an EMBL/GenBank/DDBJ whole genome shotgun (WGS) entry which is preliminary data.</text>
</comment>
<dbReference type="Pfam" id="PF01436">
    <property type="entry name" value="NHL"/>
    <property type="match status" value="3"/>
</dbReference>
<feature type="repeat" description="NHL" evidence="2">
    <location>
        <begin position="159"/>
        <end position="202"/>
    </location>
</feature>
<accession>A0A9W9Z8I6</accession>
<name>A0A9W9Z8I6_9CNID</name>
<dbReference type="GO" id="GO:0043161">
    <property type="term" value="P:proteasome-mediated ubiquitin-dependent protein catabolic process"/>
    <property type="evidence" value="ECO:0007669"/>
    <property type="project" value="TreeGrafter"/>
</dbReference>
<proteinExistence type="predicted"/>
<dbReference type="PANTHER" id="PTHR24104:SF48">
    <property type="entry name" value="PROTEIN WECH"/>
    <property type="match status" value="1"/>
</dbReference>
<organism evidence="3 4">
    <name type="scientific">Desmophyllum pertusum</name>
    <dbReference type="NCBI Taxonomy" id="174260"/>
    <lineage>
        <taxon>Eukaryota</taxon>
        <taxon>Metazoa</taxon>
        <taxon>Cnidaria</taxon>
        <taxon>Anthozoa</taxon>
        <taxon>Hexacorallia</taxon>
        <taxon>Scleractinia</taxon>
        <taxon>Caryophylliina</taxon>
        <taxon>Caryophylliidae</taxon>
        <taxon>Desmophyllum</taxon>
    </lineage>
</organism>
<dbReference type="InterPro" id="IPR001258">
    <property type="entry name" value="NHL_repeat"/>
</dbReference>
<dbReference type="PROSITE" id="PS51125">
    <property type="entry name" value="NHL"/>
    <property type="match status" value="3"/>
</dbReference>
<dbReference type="Proteomes" id="UP001163046">
    <property type="component" value="Unassembled WGS sequence"/>
</dbReference>
<protein>
    <recommendedName>
        <fullName evidence="5">NHL repeat-containing protein</fullName>
    </recommendedName>
</protein>
<dbReference type="AlphaFoldDB" id="A0A9W9Z8I6"/>
<dbReference type="PANTHER" id="PTHR24104">
    <property type="entry name" value="E3 UBIQUITIN-PROTEIN LIGASE NHLRC1-RELATED"/>
    <property type="match status" value="1"/>
</dbReference>
<dbReference type="GO" id="GO:0061630">
    <property type="term" value="F:ubiquitin protein ligase activity"/>
    <property type="evidence" value="ECO:0007669"/>
    <property type="project" value="TreeGrafter"/>
</dbReference>
<evidence type="ECO:0000256" key="1">
    <source>
        <dbReference type="ARBA" id="ARBA00022737"/>
    </source>
</evidence>
<sequence length="258" mass="28340">MNEQHIARSTGIQVLDYGEISERESTVIGRKGKRAYPPQFQCPTSVAVDRVQGNVYVADYGNARIQILDVNGNMTREPLVLGGKCRPCALAVSLRGDLVMTDSQILRVFSKTGELLRPILPVYSKNDKRPELSAVAFDILGNIYAADKANHRIQKFTFEGKFLCFIGGLHDLHCPMGIVVKRNGDVIVTEYENHRLKIFSQENLGESKIIGARGVGAGKFACPRGVALDHNDNILVADSLNHRIQVVSSTGNLLGHSE</sequence>
<evidence type="ECO:0000313" key="4">
    <source>
        <dbReference type="Proteomes" id="UP001163046"/>
    </source>
</evidence>
<evidence type="ECO:0000313" key="3">
    <source>
        <dbReference type="EMBL" id="KAJ7376835.1"/>
    </source>
</evidence>
<feature type="repeat" description="NHL" evidence="2">
    <location>
        <begin position="39"/>
        <end position="71"/>
    </location>
</feature>
<dbReference type="Gene3D" id="2.120.10.30">
    <property type="entry name" value="TolB, C-terminal domain"/>
    <property type="match status" value="2"/>
</dbReference>
<keyword evidence="4" id="KW-1185">Reference proteome</keyword>
<dbReference type="InterPro" id="IPR050952">
    <property type="entry name" value="TRIM-NHL_E3_ligases"/>
</dbReference>
<gene>
    <name evidence="3" type="ORF">OS493_031983</name>
</gene>
<feature type="repeat" description="NHL" evidence="2">
    <location>
        <begin position="207"/>
        <end position="250"/>
    </location>
</feature>
<dbReference type="CDD" id="cd05819">
    <property type="entry name" value="NHL"/>
    <property type="match status" value="1"/>
</dbReference>